<dbReference type="Pfam" id="PF18818">
    <property type="entry name" value="MPTase-PolyVal"/>
    <property type="match status" value="1"/>
</dbReference>
<dbReference type="Proteomes" id="UP000028486">
    <property type="component" value="Plasmid pCIG1485E"/>
</dbReference>
<dbReference type="InterPro" id="IPR041459">
    <property type="entry name" value="MPTase-PolyVal"/>
</dbReference>
<proteinExistence type="predicted"/>
<accession>A0A076FI81</accession>
<keyword evidence="3" id="KW-0614">Plasmid</keyword>
<name>A0A076FI81_9BACT</name>
<dbReference type="KEGG" id="caj:CIG1485E_a0044"/>
<organism evidence="3 4">
    <name type="scientific">Campylobacter iguaniorum</name>
    <dbReference type="NCBI Taxonomy" id="1244531"/>
    <lineage>
        <taxon>Bacteria</taxon>
        <taxon>Pseudomonadati</taxon>
        <taxon>Campylobacterota</taxon>
        <taxon>Epsilonproteobacteria</taxon>
        <taxon>Campylobacterales</taxon>
        <taxon>Campylobacteraceae</taxon>
        <taxon>Campylobacter</taxon>
    </lineage>
</organism>
<dbReference type="EMBL" id="CP009044">
    <property type="protein sequence ID" value="AII15569.1"/>
    <property type="molecule type" value="Genomic_DNA"/>
</dbReference>
<dbReference type="GO" id="GO:0003697">
    <property type="term" value="F:single-stranded DNA binding"/>
    <property type="evidence" value="ECO:0007669"/>
    <property type="project" value="InterPro"/>
</dbReference>
<dbReference type="InterPro" id="IPR013610">
    <property type="entry name" value="ArdC_N"/>
</dbReference>
<feature type="domain" description="Polyvalent protein metallopeptidase" evidence="2">
    <location>
        <begin position="162"/>
        <end position="286"/>
    </location>
</feature>
<evidence type="ECO:0000259" key="1">
    <source>
        <dbReference type="Pfam" id="PF08401"/>
    </source>
</evidence>
<dbReference type="Pfam" id="PF08401">
    <property type="entry name" value="ArdcN"/>
    <property type="match status" value="1"/>
</dbReference>
<evidence type="ECO:0000313" key="4">
    <source>
        <dbReference type="Proteomes" id="UP000028486"/>
    </source>
</evidence>
<protein>
    <submittedName>
        <fullName evidence="3">Putative antirestriction protein</fullName>
    </submittedName>
</protein>
<evidence type="ECO:0000313" key="3">
    <source>
        <dbReference type="EMBL" id="AII15569.1"/>
    </source>
</evidence>
<sequence length="343" mass="39768">MTMKKYRKNANGNNIKDTLHDLVQLMIDEMENGTGEWVKSWSAPNGFPQNMVSKKHYRGFNSIHLSMVASRKGYVAPYWLTFNQVKELGGMVKKGEKSTDIFFYKFLDKSETIKDEETGEELVNLKHIPLLRMYKVFNIEQTEGIEYELPEPNINNNERYINAEDFIQSTKADIRYGGDRAFYRPSDDFIQVPEIQFFTDSDNYYATLLHELTHWTGHDTRLDRDKHSRWGDNTYAFEELIAELGAVFLCSHLGISIEKNRHPEYLQGWVRSLREDPQILWRAASKAQEAFDYVVKAAEDNSKYTVWVGGTEVTDQYLDKSKAEEIAQSYIANGYDDVQIAVA</sequence>
<dbReference type="PIRSF" id="PIRSF037112">
    <property type="entry name" value="Antirestriction_ArdC"/>
    <property type="match status" value="1"/>
</dbReference>
<geneLocation type="plasmid" evidence="3 4">
    <name>pCIG1485E</name>
</geneLocation>
<reference evidence="3 4" key="1">
    <citation type="journal article" date="2014" name="Genome Announc.">
        <title>Complete Genome Sequence of Campylobacter iguaniorum Strain 1485ET, Isolated from a Bearded Dragon (Pogona vitticeps).</title>
        <authorList>
            <person name="Gilbert M.J."/>
            <person name="Miller W.G."/>
            <person name="Yee E."/>
            <person name="Kik M."/>
            <person name="Wagenaar J.A."/>
            <person name="Duim B."/>
        </authorList>
    </citation>
    <scope>NUCLEOTIDE SEQUENCE [LARGE SCALE GENOMIC DNA]</scope>
    <source>
        <strain evidence="3 4">1485E</strain>
        <plasmid evidence="3">pCIG1485E</plasmid>
    </source>
</reference>
<dbReference type="HOGENOM" id="CLU_041111_0_0_7"/>
<dbReference type="eggNOG" id="COG4227">
    <property type="taxonomic scope" value="Bacteria"/>
</dbReference>
<dbReference type="AlphaFoldDB" id="A0A076FI81"/>
<keyword evidence="4" id="KW-1185">Reference proteome</keyword>
<feature type="domain" description="N-terminal" evidence="1">
    <location>
        <begin position="18"/>
        <end position="137"/>
    </location>
</feature>
<evidence type="ECO:0000259" key="2">
    <source>
        <dbReference type="Pfam" id="PF18818"/>
    </source>
</evidence>
<dbReference type="InterPro" id="IPR017113">
    <property type="entry name" value="Antirestriction_ArdC"/>
</dbReference>
<gene>
    <name evidence="3" type="ORF">CIG1485E_a0044</name>
</gene>